<organism evidence="3 4">
    <name type="scientific">Dorea phocaeensis</name>
    <dbReference type="NCBI Taxonomy" id="2040291"/>
    <lineage>
        <taxon>Bacteria</taxon>
        <taxon>Bacillati</taxon>
        <taxon>Bacillota</taxon>
        <taxon>Clostridia</taxon>
        <taxon>Lachnospirales</taxon>
        <taxon>Lachnospiraceae</taxon>
        <taxon>Dorea</taxon>
    </lineage>
</organism>
<feature type="domain" description="Carbohydrate-binding" evidence="1">
    <location>
        <begin position="18"/>
        <end position="198"/>
    </location>
</feature>
<evidence type="ECO:0000313" key="3">
    <source>
        <dbReference type="EMBL" id="NVH58938.1"/>
    </source>
</evidence>
<evidence type="ECO:0000313" key="5">
    <source>
        <dbReference type="Proteomes" id="UP000701680"/>
    </source>
</evidence>
<keyword evidence="4" id="KW-1185">Reference proteome</keyword>
<gene>
    <name evidence="3" type="ORF">G5A66_09835</name>
    <name evidence="2" type="ORF">G5A75_09860</name>
</gene>
<dbReference type="SUPFAM" id="SSF49344">
    <property type="entry name" value="CBD9-like"/>
    <property type="match status" value="1"/>
</dbReference>
<name>A0A850HII3_9FIRM</name>
<evidence type="ECO:0000259" key="1">
    <source>
        <dbReference type="Pfam" id="PF16011"/>
    </source>
</evidence>
<dbReference type="GO" id="GO:0030246">
    <property type="term" value="F:carbohydrate binding"/>
    <property type="evidence" value="ECO:0007669"/>
    <property type="project" value="InterPro"/>
</dbReference>
<evidence type="ECO:0000313" key="2">
    <source>
        <dbReference type="EMBL" id="NSK15165.1"/>
    </source>
</evidence>
<dbReference type="Gene3D" id="2.60.40.1190">
    <property type="match status" value="1"/>
</dbReference>
<dbReference type="GO" id="GO:0004553">
    <property type="term" value="F:hydrolase activity, hydrolyzing O-glycosyl compounds"/>
    <property type="evidence" value="ECO:0007669"/>
    <property type="project" value="InterPro"/>
</dbReference>
<reference evidence="3" key="2">
    <citation type="submission" date="2020-02" db="EMBL/GenBank/DDBJ databases">
        <authorList>
            <person name="Littmann E."/>
            <person name="Sorbara M."/>
        </authorList>
    </citation>
    <scope>NUCLEOTIDE SEQUENCE</scope>
    <source>
        <strain evidence="3">MSK.17.11</strain>
        <strain evidence="2">MSK.17.38</strain>
    </source>
</reference>
<reference evidence="4 5" key="1">
    <citation type="journal article" date="2020" name="Cell Host Microbe">
        <title>Functional and Genomic Variation between Human-Derived Isolates of Lachnospiraceae Reveals Inter- and Intra-Species Diversity.</title>
        <authorList>
            <person name="Sorbara M.T."/>
            <person name="Littmann E.R."/>
            <person name="Fontana E."/>
            <person name="Moody T.U."/>
            <person name="Kohout C.E."/>
            <person name="Gjonbalaj M."/>
            <person name="Eaton V."/>
            <person name="Seok R."/>
            <person name="Leiner I.M."/>
            <person name="Pamer E.G."/>
        </authorList>
    </citation>
    <scope>NUCLEOTIDE SEQUENCE [LARGE SCALE GENOMIC DNA]</scope>
    <source>
        <strain evidence="3 4">MSK.17.11</strain>
        <strain evidence="2 5">MSK.17.38</strain>
    </source>
</reference>
<dbReference type="Pfam" id="PF16011">
    <property type="entry name" value="CBM9_2"/>
    <property type="match status" value="1"/>
</dbReference>
<dbReference type="CDD" id="cd09620">
    <property type="entry name" value="CBM9_like_3"/>
    <property type="match status" value="1"/>
</dbReference>
<evidence type="ECO:0000313" key="4">
    <source>
        <dbReference type="Proteomes" id="UP000528555"/>
    </source>
</evidence>
<dbReference type="GO" id="GO:0016052">
    <property type="term" value="P:carbohydrate catabolic process"/>
    <property type="evidence" value="ECO:0007669"/>
    <property type="project" value="InterPro"/>
</dbReference>
<dbReference type="EMBL" id="JAAIUO010000006">
    <property type="protein sequence ID" value="NSK15165.1"/>
    <property type="molecule type" value="Genomic_DNA"/>
</dbReference>
<proteinExistence type="predicted"/>
<dbReference type="EMBL" id="JAAITX010000006">
    <property type="protein sequence ID" value="NVH58938.1"/>
    <property type="molecule type" value="Genomic_DNA"/>
</dbReference>
<protein>
    <recommendedName>
        <fullName evidence="1">Carbohydrate-binding domain-containing protein</fullName>
    </recommendedName>
</protein>
<dbReference type="Proteomes" id="UP000701680">
    <property type="component" value="Unassembled WGS sequence"/>
</dbReference>
<dbReference type="InterPro" id="IPR010502">
    <property type="entry name" value="Carb-bd_dom_fam9"/>
</dbReference>
<sequence length="206" mass="23550">MKVETIRSREELEEVTPFQVDNLLWGTKKIPKTYGYLGFVPNDGFYLKMICEEADPLRTYTKDQDPVYQDSAMEAFFLFESGKERLPKPTYLNFEANANGALIAEYGTERTYRTRFGKETRRAFECTALMEEGKWSVSLRVPITALEEVYGSLSLGVGSTFSCNFYKLSETAAVEHYAAYALIPTKIPSFHMPEYFAEAEIVEGRK</sequence>
<dbReference type="AlphaFoldDB" id="A0A850HII3"/>
<accession>A0A850HII3</accession>
<dbReference type="Proteomes" id="UP000528555">
    <property type="component" value="Unassembled WGS sequence"/>
</dbReference>
<comment type="caution">
    <text evidence="3">The sequence shown here is derived from an EMBL/GenBank/DDBJ whole genome shotgun (WGS) entry which is preliminary data.</text>
</comment>